<proteinExistence type="predicted"/>
<evidence type="ECO:0000313" key="1">
    <source>
        <dbReference type="EMBL" id="QCL80241.1"/>
    </source>
</evidence>
<name>A0AAE6EG53_AGRTU</name>
<protein>
    <submittedName>
        <fullName evidence="1">Uncharacterized protein</fullName>
    </submittedName>
</protein>
<evidence type="ECO:0000313" key="2">
    <source>
        <dbReference type="Proteomes" id="UP000298579"/>
    </source>
</evidence>
<accession>A0AAE6EG53</accession>
<reference evidence="1 2" key="1">
    <citation type="submission" date="2019-04" db="EMBL/GenBank/DDBJ databases">
        <title>Complete genome sequence of Agrobacterium tumefaciens CFBP5877.</title>
        <authorList>
            <person name="Huang Y.-Y."/>
            <person name="Chiang H.-Y."/>
            <person name="Chou L."/>
            <person name="Lai E.-M."/>
            <person name="Kuo C.-H."/>
        </authorList>
    </citation>
    <scope>NUCLEOTIDE SEQUENCE [LARGE SCALE GENOMIC DNA]</scope>
    <source>
        <strain evidence="1 2">CFBP5877</strain>
    </source>
</reference>
<dbReference type="EMBL" id="CP039897">
    <property type="protein sequence ID" value="QCL80241.1"/>
    <property type="molecule type" value="Genomic_DNA"/>
</dbReference>
<dbReference type="Proteomes" id="UP000298579">
    <property type="component" value="Chromosome circular"/>
</dbReference>
<dbReference type="AlphaFoldDB" id="A0AAE6EG53"/>
<organism evidence="1 2">
    <name type="scientific">Agrobacterium tumefaciens</name>
    <dbReference type="NCBI Taxonomy" id="358"/>
    <lineage>
        <taxon>Bacteria</taxon>
        <taxon>Pseudomonadati</taxon>
        <taxon>Pseudomonadota</taxon>
        <taxon>Alphaproteobacteria</taxon>
        <taxon>Hyphomicrobiales</taxon>
        <taxon>Rhizobiaceae</taxon>
        <taxon>Rhizobium/Agrobacterium group</taxon>
        <taxon>Agrobacterium</taxon>
        <taxon>Agrobacterium tumefaciens complex</taxon>
    </lineage>
</organism>
<sequence length="60" mass="7146">MTEDQQSRGAFCRRRFCFFALRDIADRKPFIELAEFCNEAATKLQYKVRLRQEGYTSAYV</sequence>
<gene>
    <name evidence="1" type="ORF">CFBP5877_04070</name>
</gene>